<evidence type="ECO:0000313" key="6">
    <source>
        <dbReference type="EMBL" id="KAH0956895.1"/>
    </source>
</evidence>
<evidence type="ECO:0000256" key="1">
    <source>
        <dbReference type="ARBA" id="ARBA00022656"/>
    </source>
</evidence>
<dbReference type="Proteomes" id="UP000824596">
    <property type="component" value="Unassembled WGS sequence"/>
</dbReference>
<dbReference type="EMBL" id="JAIZPD010000038">
    <property type="protein sequence ID" value="KAH0956895.1"/>
    <property type="molecule type" value="Genomic_DNA"/>
</dbReference>
<evidence type="ECO:0000256" key="2">
    <source>
        <dbReference type="ARBA" id="ARBA00022729"/>
    </source>
</evidence>
<reference evidence="6" key="1">
    <citation type="submission" date="2021-09" db="EMBL/GenBank/DDBJ databases">
        <title>A high-quality genome of the endoparasitic fungus Hirsutella rhossiliensis with a comparison of Hirsutella genomes reveals transposable elements contributing to genome size variation.</title>
        <authorList>
            <person name="Lin R."/>
            <person name="Jiao Y."/>
            <person name="Sun X."/>
            <person name="Ling J."/>
            <person name="Xie B."/>
            <person name="Cheng X."/>
        </authorList>
    </citation>
    <scope>NUCLEOTIDE SEQUENCE</scope>
    <source>
        <strain evidence="6">HR02</strain>
    </source>
</reference>
<protein>
    <submittedName>
        <fullName evidence="6">Heat-labile enterotoxin alpha chain domain-containing protein</fullName>
    </submittedName>
</protein>
<gene>
    <name evidence="6" type="ORF">HRG_12032</name>
</gene>
<keyword evidence="4" id="KW-1015">Disulfide bond</keyword>
<proteinExistence type="predicted"/>
<feature type="compositionally biased region" description="Basic and acidic residues" evidence="5">
    <location>
        <begin position="140"/>
        <end position="151"/>
    </location>
</feature>
<evidence type="ECO:0000256" key="3">
    <source>
        <dbReference type="ARBA" id="ARBA00023026"/>
    </source>
</evidence>
<comment type="caution">
    <text evidence="6">The sequence shown here is derived from an EMBL/GenBank/DDBJ whole genome shotgun (WGS) entry which is preliminary data.</text>
</comment>
<dbReference type="RefSeq" id="XP_044714409.1">
    <property type="nucleotide sequence ID" value="XM_044870502.1"/>
</dbReference>
<name>A0A9P8MKT9_9HYPO</name>
<feature type="region of interest" description="Disordered" evidence="5">
    <location>
        <begin position="127"/>
        <end position="179"/>
    </location>
</feature>
<dbReference type="Pfam" id="PF01375">
    <property type="entry name" value="Enterotoxin_a"/>
    <property type="match status" value="1"/>
</dbReference>
<dbReference type="SUPFAM" id="SSF56399">
    <property type="entry name" value="ADP-ribosylation"/>
    <property type="match status" value="1"/>
</dbReference>
<organism evidence="6 7">
    <name type="scientific">Hirsutella rhossiliensis</name>
    <dbReference type="NCBI Taxonomy" id="111463"/>
    <lineage>
        <taxon>Eukaryota</taxon>
        <taxon>Fungi</taxon>
        <taxon>Dikarya</taxon>
        <taxon>Ascomycota</taxon>
        <taxon>Pezizomycotina</taxon>
        <taxon>Sordariomycetes</taxon>
        <taxon>Hypocreomycetidae</taxon>
        <taxon>Hypocreales</taxon>
        <taxon>Ophiocordycipitaceae</taxon>
        <taxon>Hirsutella</taxon>
    </lineage>
</organism>
<dbReference type="GeneID" id="68361160"/>
<keyword evidence="2" id="KW-0732">Signal</keyword>
<keyword evidence="3" id="KW-0843">Virulence</keyword>
<dbReference type="Gene3D" id="3.90.210.10">
    <property type="entry name" value="Heat-Labile Enterotoxin, subunit A"/>
    <property type="match status" value="1"/>
</dbReference>
<dbReference type="GO" id="GO:0090729">
    <property type="term" value="F:toxin activity"/>
    <property type="evidence" value="ECO:0007669"/>
    <property type="project" value="UniProtKB-KW"/>
</dbReference>
<dbReference type="AlphaFoldDB" id="A0A9P8MKT9"/>
<evidence type="ECO:0000256" key="4">
    <source>
        <dbReference type="ARBA" id="ARBA00023157"/>
    </source>
</evidence>
<feature type="compositionally biased region" description="Basic and acidic residues" evidence="5">
    <location>
        <begin position="440"/>
        <end position="450"/>
    </location>
</feature>
<dbReference type="InterPro" id="IPR001144">
    <property type="entry name" value="Enterotoxin_A"/>
</dbReference>
<keyword evidence="7" id="KW-1185">Reference proteome</keyword>
<evidence type="ECO:0000313" key="7">
    <source>
        <dbReference type="Proteomes" id="UP000824596"/>
    </source>
</evidence>
<feature type="region of interest" description="Disordered" evidence="5">
    <location>
        <begin position="426"/>
        <end position="450"/>
    </location>
</feature>
<keyword evidence="1" id="KW-0800">Toxin</keyword>
<sequence>MATSLGDRSLSPEEAEVAAVGGIRLQQIRGWLKPNHDVPDDAELEQVVDSSFFEKNQSMTAFDQFAALNQPQLAGFEDDEAVWGTEEWKALKPPQGQSAQDNVKAFMDKNGAAVGWEGNFPLKFSPSKILKAPGGEPGDETPKNEPCKRDGLLCVGKSGPNTDKEPNKSRPGSSNDDGIAKTEEEIPKILPEPPAEVLHPNFIRVASYLQAAQMLTSVAHSAIDHINNSSLGSDIEHHNWAAVLKDSGSILHQVSTDNVPGLHDIEKDVAKMKSDLQSIDMDRPLEAVTKIHSILSEHTANVELIIVENYVPGLPEIRSNFNGTWDEVKHVLEKDESSVLKAEEIALSISKRTLSTINDVLRDTTREHINKVHEDFVKYKNNKESLGTLIKDGITWPVTHFRDALHKVAQNYIPWFKPVEDKLHLRGRSQPRNTLPPNVGDDKNEKGEQEPFKFQQQEWNKYIRQRNASDWSKTDECIGAKAQARQGDVAKVGTWQTQTNELTRACYAEQFNEWKAAKIRFRFTKMSGKALSVVAWTWKFYHNWKGDAAKEEEWNKHMSALRECYTEQFKDWTKVVAPRDYGQTLPL</sequence>
<accession>A0A9P8MKT9</accession>
<evidence type="ECO:0000256" key="5">
    <source>
        <dbReference type="SAM" id="MobiDB-lite"/>
    </source>
</evidence>